<dbReference type="PANTHER" id="PTHR43840">
    <property type="entry name" value="MITOCHONDRIAL METAL TRANSPORTER 1-RELATED"/>
    <property type="match status" value="1"/>
</dbReference>
<dbReference type="PANTHER" id="PTHR43840:SF15">
    <property type="entry name" value="MITOCHONDRIAL METAL TRANSPORTER 1-RELATED"/>
    <property type="match status" value="1"/>
</dbReference>
<evidence type="ECO:0000259" key="8">
    <source>
        <dbReference type="Pfam" id="PF16916"/>
    </source>
</evidence>
<feature type="transmembrane region" description="Helical" evidence="6">
    <location>
        <begin position="86"/>
        <end position="103"/>
    </location>
</feature>
<reference evidence="9 10" key="1">
    <citation type="submission" date="2024-04" db="EMBL/GenBank/DDBJ databases">
        <title>genome sequences of Mucor flavus KT1a and Helicostylum pulchrum KT1b strains isolation_sourced from the surface of a dry-aged beef.</title>
        <authorList>
            <person name="Toyotome T."/>
            <person name="Hosono M."/>
            <person name="Torimaru M."/>
            <person name="Fukuda K."/>
            <person name="Mikami N."/>
        </authorList>
    </citation>
    <scope>NUCLEOTIDE SEQUENCE [LARGE SCALE GENOMIC DNA]</scope>
    <source>
        <strain evidence="9 10">KT1b</strain>
    </source>
</reference>
<dbReference type="NCBIfam" id="TIGR01297">
    <property type="entry name" value="CDF"/>
    <property type="match status" value="1"/>
</dbReference>
<sequence>MSRKVPDSIYPYGYGKYETIGSLSVSALLMAGGAGIGFHSFDLLLNTMDGTHNTTELDPNAAWFALGSVLVKEWLYRISKHHRSDAYSSFVALIAIGGTYAGIPIFDPLGGMLVSCMILKSGSEIMWSSSRELLDKSISESELDEIKNIVASVKDNNILDFYSIRGRKFGPFHHLDLTLQLNPNLPIYQAHAIEQSVRLAIKQKCSHVQEVIIHIDAEKQSRHF</sequence>
<evidence type="ECO:0000256" key="4">
    <source>
        <dbReference type="ARBA" id="ARBA00022989"/>
    </source>
</evidence>
<dbReference type="Gene3D" id="3.30.70.1350">
    <property type="entry name" value="Cation efflux protein, cytoplasmic domain"/>
    <property type="match status" value="1"/>
</dbReference>
<feature type="domain" description="Cation efflux protein transmembrane" evidence="7">
    <location>
        <begin position="1"/>
        <end position="134"/>
    </location>
</feature>
<name>A0ABP9Y9J7_9FUNG</name>
<keyword evidence="4 6" id="KW-1133">Transmembrane helix</keyword>
<accession>A0ABP9Y9J7</accession>
<gene>
    <name evidence="9" type="ORF">HPULCUR_008907</name>
</gene>
<evidence type="ECO:0008006" key="11">
    <source>
        <dbReference type="Google" id="ProtNLM"/>
    </source>
</evidence>
<proteinExistence type="predicted"/>
<dbReference type="SUPFAM" id="SSF161111">
    <property type="entry name" value="Cation efflux protein transmembrane domain-like"/>
    <property type="match status" value="1"/>
</dbReference>
<evidence type="ECO:0000256" key="1">
    <source>
        <dbReference type="ARBA" id="ARBA00004141"/>
    </source>
</evidence>
<feature type="domain" description="Cation efflux protein cytoplasmic" evidence="8">
    <location>
        <begin position="139"/>
        <end position="217"/>
    </location>
</feature>
<keyword evidence="10" id="KW-1185">Reference proteome</keyword>
<evidence type="ECO:0000313" key="9">
    <source>
        <dbReference type="EMBL" id="GAA5803425.1"/>
    </source>
</evidence>
<keyword evidence="2" id="KW-0813">Transport</keyword>
<feature type="transmembrane region" description="Helical" evidence="6">
    <location>
        <begin position="20"/>
        <end position="41"/>
    </location>
</feature>
<dbReference type="InterPro" id="IPR050291">
    <property type="entry name" value="CDF_Transporter"/>
</dbReference>
<dbReference type="Proteomes" id="UP001476247">
    <property type="component" value="Unassembled WGS sequence"/>
</dbReference>
<dbReference type="EMBL" id="BAABUJ010000028">
    <property type="protein sequence ID" value="GAA5803425.1"/>
    <property type="molecule type" value="Genomic_DNA"/>
</dbReference>
<keyword evidence="3 6" id="KW-0812">Transmembrane</keyword>
<dbReference type="InterPro" id="IPR027469">
    <property type="entry name" value="Cation_efflux_TMD_sf"/>
</dbReference>
<evidence type="ECO:0000256" key="3">
    <source>
        <dbReference type="ARBA" id="ARBA00022692"/>
    </source>
</evidence>
<feature type="transmembrane region" description="Helical" evidence="6">
    <location>
        <begin position="61"/>
        <end position="79"/>
    </location>
</feature>
<keyword evidence="5 6" id="KW-0472">Membrane</keyword>
<dbReference type="InterPro" id="IPR027470">
    <property type="entry name" value="Cation_efflux_CTD"/>
</dbReference>
<protein>
    <recommendedName>
        <fullName evidence="11">Cation efflux protein cytoplasmic domain-containing protein</fullName>
    </recommendedName>
</protein>
<dbReference type="InterPro" id="IPR036837">
    <property type="entry name" value="Cation_efflux_CTD_sf"/>
</dbReference>
<evidence type="ECO:0000256" key="2">
    <source>
        <dbReference type="ARBA" id="ARBA00022448"/>
    </source>
</evidence>
<organism evidence="9 10">
    <name type="scientific">Helicostylum pulchrum</name>
    <dbReference type="NCBI Taxonomy" id="562976"/>
    <lineage>
        <taxon>Eukaryota</taxon>
        <taxon>Fungi</taxon>
        <taxon>Fungi incertae sedis</taxon>
        <taxon>Mucoromycota</taxon>
        <taxon>Mucoromycotina</taxon>
        <taxon>Mucoromycetes</taxon>
        <taxon>Mucorales</taxon>
        <taxon>Mucorineae</taxon>
        <taxon>Mucoraceae</taxon>
        <taxon>Helicostylum</taxon>
    </lineage>
</organism>
<evidence type="ECO:0000259" key="7">
    <source>
        <dbReference type="Pfam" id="PF01545"/>
    </source>
</evidence>
<dbReference type="Pfam" id="PF01545">
    <property type="entry name" value="Cation_efflux"/>
    <property type="match status" value="1"/>
</dbReference>
<evidence type="ECO:0000256" key="6">
    <source>
        <dbReference type="SAM" id="Phobius"/>
    </source>
</evidence>
<dbReference type="SUPFAM" id="SSF160240">
    <property type="entry name" value="Cation efflux protein cytoplasmic domain-like"/>
    <property type="match status" value="1"/>
</dbReference>
<dbReference type="Pfam" id="PF16916">
    <property type="entry name" value="ZT_dimer"/>
    <property type="match status" value="1"/>
</dbReference>
<comment type="subcellular location">
    <subcellularLocation>
        <location evidence="1">Membrane</location>
        <topology evidence="1">Multi-pass membrane protein</topology>
    </subcellularLocation>
</comment>
<dbReference type="InterPro" id="IPR058533">
    <property type="entry name" value="Cation_efflux_TM"/>
</dbReference>
<evidence type="ECO:0000256" key="5">
    <source>
        <dbReference type="ARBA" id="ARBA00023136"/>
    </source>
</evidence>
<evidence type="ECO:0000313" key="10">
    <source>
        <dbReference type="Proteomes" id="UP001476247"/>
    </source>
</evidence>
<dbReference type="Gene3D" id="1.20.1510.10">
    <property type="entry name" value="Cation efflux protein transmembrane domain"/>
    <property type="match status" value="1"/>
</dbReference>
<comment type="caution">
    <text evidence="9">The sequence shown here is derived from an EMBL/GenBank/DDBJ whole genome shotgun (WGS) entry which is preliminary data.</text>
</comment>
<dbReference type="InterPro" id="IPR002524">
    <property type="entry name" value="Cation_efflux"/>
</dbReference>